<dbReference type="InterPro" id="IPR019533">
    <property type="entry name" value="Peptidase_S26"/>
</dbReference>
<feature type="active site" evidence="7">
    <location>
        <position position="91"/>
    </location>
</feature>
<dbReference type="PANTHER" id="PTHR12383">
    <property type="entry name" value="PROTEASE FAMILY S26 MITOCHONDRIAL INNER MEMBRANE PROTEASE-RELATED"/>
    <property type="match status" value="1"/>
</dbReference>
<dbReference type="PANTHER" id="PTHR12383:SF16">
    <property type="entry name" value="MITOCHONDRIAL INNER MEMBRANE PROTEASE SUBUNIT 1"/>
    <property type="match status" value="1"/>
</dbReference>
<evidence type="ECO:0000256" key="2">
    <source>
        <dbReference type="ARBA" id="ARBA00022792"/>
    </source>
</evidence>
<dbReference type="STRING" id="5865.A7AWS9"/>
<dbReference type="CDD" id="cd06530">
    <property type="entry name" value="S26_SPase_I"/>
    <property type="match status" value="1"/>
</dbReference>
<dbReference type="VEuPathDB" id="PiroplasmaDB:BBOV_I004260"/>
<evidence type="ECO:0000313" key="9">
    <source>
        <dbReference type="EMBL" id="EDO05507.1"/>
    </source>
</evidence>
<dbReference type="SUPFAM" id="SSF51306">
    <property type="entry name" value="LexA/Signal peptidase"/>
    <property type="match status" value="1"/>
</dbReference>
<dbReference type="Pfam" id="PF10502">
    <property type="entry name" value="Peptidase_S26"/>
    <property type="match status" value="1"/>
</dbReference>
<name>A7AWS9_BABBO</name>
<proteinExistence type="inferred from homology"/>
<dbReference type="EMBL" id="AAXT01000005">
    <property type="protein sequence ID" value="EDO05507.1"/>
    <property type="molecule type" value="Genomic_DNA"/>
</dbReference>
<dbReference type="Gene3D" id="2.10.109.10">
    <property type="entry name" value="Umud Fragment, subunit A"/>
    <property type="match status" value="1"/>
</dbReference>
<evidence type="ECO:0000256" key="3">
    <source>
        <dbReference type="ARBA" id="ARBA00022801"/>
    </source>
</evidence>
<keyword evidence="10" id="KW-1185">Reference proteome</keyword>
<reference evidence="9 10" key="1">
    <citation type="journal article" date="2007" name="PLoS Pathog.">
        <title>Genome sequence of Babesia bovis and comparative analysis of apicomplexan hemoprotozoa.</title>
        <authorList>
            <person name="Brayton K.A."/>
            <person name="Lau A.O.T."/>
            <person name="Herndon D.R."/>
            <person name="Hannick L."/>
            <person name="Kappmeyer L.S."/>
            <person name="Berens S.J."/>
            <person name="Bidwell S.L."/>
            <person name="Brown W.C."/>
            <person name="Crabtree J."/>
            <person name="Fadrosh D."/>
            <person name="Feldblum T."/>
            <person name="Forberger H.A."/>
            <person name="Haas B.J."/>
            <person name="Howell J.M."/>
            <person name="Khouri H."/>
            <person name="Koo H."/>
            <person name="Mann D.J."/>
            <person name="Norimine J."/>
            <person name="Paulsen I.T."/>
            <person name="Radune D."/>
            <person name="Ren Q."/>
            <person name="Smith R.K. Jr."/>
            <person name="Suarez C.E."/>
            <person name="White O."/>
            <person name="Wortman J.R."/>
            <person name="Knowles D.P. Jr."/>
            <person name="McElwain T.F."/>
            <person name="Nene V.M."/>
        </authorList>
    </citation>
    <scope>NUCLEOTIDE SEQUENCE [LARGE SCALE GENOMIC DNA]</scope>
    <source>
        <strain evidence="9">T2Bo</strain>
    </source>
</reference>
<dbReference type="Proteomes" id="UP000002173">
    <property type="component" value="Unassembled WGS sequence"/>
</dbReference>
<evidence type="ECO:0000256" key="6">
    <source>
        <dbReference type="ARBA" id="ARBA00038445"/>
    </source>
</evidence>
<dbReference type="GO" id="GO:0006627">
    <property type="term" value="P:protein processing involved in protein targeting to mitochondrion"/>
    <property type="evidence" value="ECO:0007669"/>
    <property type="project" value="TreeGrafter"/>
</dbReference>
<dbReference type="GO" id="GO:0042720">
    <property type="term" value="C:mitochondrial inner membrane peptidase complex"/>
    <property type="evidence" value="ECO:0007669"/>
    <property type="project" value="TreeGrafter"/>
</dbReference>
<dbReference type="AlphaFoldDB" id="A7AWS9"/>
<evidence type="ECO:0000313" key="10">
    <source>
        <dbReference type="Proteomes" id="UP000002173"/>
    </source>
</evidence>
<dbReference type="KEGG" id="bbo:BBOV_I004260"/>
<evidence type="ECO:0000259" key="8">
    <source>
        <dbReference type="Pfam" id="PF10502"/>
    </source>
</evidence>
<protein>
    <recommendedName>
        <fullName evidence="8">Peptidase S26 domain-containing protein</fullName>
    </recommendedName>
</protein>
<dbReference type="PRINTS" id="PR00727">
    <property type="entry name" value="LEADERPTASE"/>
</dbReference>
<dbReference type="InterPro" id="IPR000223">
    <property type="entry name" value="Pept_S26A_signal_pept_1"/>
</dbReference>
<organism evidence="9 10">
    <name type="scientific">Babesia bovis</name>
    <dbReference type="NCBI Taxonomy" id="5865"/>
    <lineage>
        <taxon>Eukaryota</taxon>
        <taxon>Sar</taxon>
        <taxon>Alveolata</taxon>
        <taxon>Apicomplexa</taxon>
        <taxon>Aconoidasida</taxon>
        <taxon>Piroplasmida</taxon>
        <taxon>Babesiidae</taxon>
        <taxon>Babesia</taxon>
    </lineage>
</organism>
<keyword evidence="5" id="KW-0472">Membrane</keyword>
<evidence type="ECO:0000256" key="5">
    <source>
        <dbReference type="ARBA" id="ARBA00023136"/>
    </source>
</evidence>
<dbReference type="GeneID" id="5477291"/>
<keyword evidence="4" id="KW-0496">Mitochondrion</keyword>
<dbReference type="OMA" id="RICKRVV"/>
<keyword evidence="2" id="KW-0999">Mitochondrion inner membrane</keyword>
<dbReference type="InterPro" id="IPR036286">
    <property type="entry name" value="LexA/Signal_pep-like_sf"/>
</dbReference>
<feature type="domain" description="Peptidase S26" evidence="8">
    <location>
        <begin position="102"/>
        <end position="142"/>
    </location>
</feature>
<accession>A7AWS9</accession>
<sequence>MLGINLSCAKDIGRTLVYTFCSAHVITKYAVDVTLTQGPSMVPTIDESRAIAFFVRPHLLRILRGSPVPIYRDGDIVIAKSPTNATRRICKRVVVISPEHRGDIMVPEGHVWLEGDNKSNSLDSRYYGAVSSHLLLGRVFLVISQSTGVSVL</sequence>
<dbReference type="RefSeq" id="XP_001609075.1">
    <property type="nucleotide sequence ID" value="XM_001609025.1"/>
</dbReference>
<feature type="active site" evidence="7">
    <location>
        <position position="40"/>
    </location>
</feature>
<reference evidence="10" key="2">
    <citation type="journal article" date="2020" name="Data Brief">
        <title>Transcriptome dataset of Babesia bovis life stages within vertebrate and invertebrate hosts.</title>
        <authorList>
            <person name="Ueti M.W."/>
            <person name="Johnson W.C."/>
            <person name="Kappmeyer L.S."/>
            <person name="Herndon D.R."/>
            <person name="Mousel M.R."/>
            <person name="Reif K.E."/>
            <person name="Taus N.S."/>
            <person name="Ifeonu O.O."/>
            <person name="Silva J.C."/>
            <person name="Suarez C.E."/>
            <person name="Brayton K.A."/>
        </authorList>
    </citation>
    <scope>NUCLEOTIDE SEQUENCE [LARGE SCALE GENOMIC DNA]</scope>
</reference>
<dbReference type="GO" id="GO:0004252">
    <property type="term" value="F:serine-type endopeptidase activity"/>
    <property type="evidence" value="ECO:0007669"/>
    <property type="project" value="InterPro"/>
</dbReference>
<comment type="similarity">
    <text evidence="6">Belongs to the peptidase S26 family. IMP1 subfamily.</text>
</comment>
<evidence type="ECO:0000256" key="1">
    <source>
        <dbReference type="ARBA" id="ARBA00004273"/>
    </source>
</evidence>
<dbReference type="GO" id="GO:0006465">
    <property type="term" value="P:signal peptide processing"/>
    <property type="evidence" value="ECO:0007669"/>
    <property type="project" value="InterPro"/>
</dbReference>
<dbReference type="eggNOG" id="KOG0171">
    <property type="taxonomic scope" value="Eukaryota"/>
</dbReference>
<comment type="subcellular location">
    <subcellularLocation>
        <location evidence="1">Mitochondrion inner membrane</location>
    </subcellularLocation>
</comment>
<keyword evidence="3" id="KW-0378">Hydrolase</keyword>
<gene>
    <name evidence="9" type="ORF">BBOV_I004260</name>
</gene>
<evidence type="ECO:0000256" key="4">
    <source>
        <dbReference type="ARBA" id="ARBA00023128"/>
    </source>
</evidence>
<dbReference type="InParanoid" id="A7AWS9"/>
<comment type="caution">
    <text evidence="9">The sequence shown here is derived from an EMBL/GenBank/DDBJ whole genome shotgun (WGS) entry which is preliminary data.</text>
</comment>
<reference evidence="10" key="3">
    <citation type="journal article" date="2021" name="Int. J. Parasitol.">
        <title>Comparative analysis of gene expression between Babesia bovis blood stages and kinetes allowed by improved genome annotation.</title>
        <authorList>
            <person name="Ueti M.W."/>
            <person name="Johnson W.C."/>
            <person name="Kappmeyer L.S."/>
            <person name="Herndon D.R."/>
            <person name="Mousel M.R."/>
            <person name="Reif K.E."/>
            <person name="Taus N.S."/>
            <person name="Ifeonu O.O."/>
            <person name="Silva J.C."/>
            <person name="Suarez C.E."/>
            <person name="Brayton K.A."/>
        </authorList>
    </citation>
    <scope>NUCLEOTIDE SEQUENCE [LARGE SCALE GENOMIC DNA]</scope>
</reference>
<evidence type="ECO:0000256" key="7">
    <source>
        <dbReference type="PIRSR" id="PIRSR600223-1"/>
    </source>
</evidence>
<dbReference type="InterPro" id="IPR052064">
    <property type="entry name" value="Mito_IMP1_subunit"/>
</dbReference>